<dbReference type="GO" id="GO:0031501">
    <property type="term" value="C:mannosyltransferase complex"/>
    <property type="evidence" value="ECO:0007669"/>
    <property type="project" value="TreeGrafter"/>
</dbReference>
<dbReference type="Proteomes" id="UP000034736">
    <property type="component" value="Unassembled WGS sequence"/>
</dbReference>
<feature type="transmembrane region" description="Helical" evidence="10">
    <location>
        <begin position="241"/>
        <end position="261"/>
    </location>
</feature>
<dbReference type="AlphaFoldDB" id="A0A0G1H6D4"/>
<evidence type="ECO:0000256" key="7">
    <source>
        <dbReference type="ARBA" id="ARBA00022824"/>
    </source>
</evidence>
<proteinExistence type="predicted"/>
<evidence type="ECO:0000256" key="9">
    <source>
        <dbReference type="ARBA" id="ARBA00023136"/>
    </source>
</evidence>
<dbReference type="STRING" id="1618647.UW30_C0001G0070"/>
<dbReference type="GO" id="GO:0016020">
    <property type="term" value="C:membrane"/>
    <property type="evidence" value="ECO:0007669"/>
    <property type="project" value="GOC"/>
</dbReference>
<accession>A0A0G1H6D4</accession>
<organism evidence="11 12">
    <name type="scientific">Candidatus Giovannonibacteria bacterium GW2011_GWA2_44_13b</name>
    <dbReference type="NCBI Taxonomy" id="1618647"/>
    <lineage>
        <taxon>Bacteria</taxon>
        <taxon>Candidatus Giovannoniibacteriota</taxon>
    </lineage>
</organism>
<keyword evidence="7" id="KW-0256">Endoplasmic reticulum</keyword>
<evidence type="ECO:0000313" key="12">
    <source>
        <dbReference type="Proteomes" id="UP000034736"/>
    </source>
</evidence>
<keyword evidence="9 10" id="KW-0472">Membrane</keyword>
<evidence type="ECO:0008006" key="13">
    <source>
        <dbReference type="Google" id="ProtNLM"/>
    </source>
</evidence>
<evidence type="ECO:0000256" key="6">
    <source>
        <dbReference type="ARBA" id="ARBA00022692"/>
    </source>
</evidence>
<dbReference type="GO" id="GO:0006506">
    <property type="term" value="P:GPI anchor biosynthetic process"/>
    <property type="evidence" value="ECO:0007669"/>
    <property type="project" value="UniProtKB-KW"/>
</dbReference>
<evidence type="ECO:0000313" key="11">
    <source>
        <dbReference type="EMBL" id="KKT42345.1"/>
    </source>
</evidence>
<feature type="transmembrane region" description="Helical" evidence="10">
    <location>
        <begin position="86"/>
        <end position="119"/>
    </location>
</feature>
<feature type="transmembrane region" description="Helical" evidence="10">
    <location>
        <begin position="175"/>
        <end position="202"/>
    </location>
</feature>
<keyword evidence="6 10" id="KW-0812">Transmembrane</keyword>
<dbReference type="GO" id="GO:0004376">
    <property type="term" value="F:GPI mannosyltransferase activity"/>
    <property type="evidence" value="ECO:0007669"/>
    <property type="project" value="InterPro"/>
</dbReference>
<evidence type="ECO:0000256" key="10">
    <source>
        <dbReference type="SAM" id="Phobius"/>
    </source>
</evidence>
<evidence type="ECO:0000256" key="8">
    <source>
        <dbReference type="ARBA" id="ARBA00022989"/>
    </source>
</evidence>
<feature type="transmembrane region" description="Helical" evidence="10">
    <location>
        <begin position="12"/>
        <end position="31"/>
    </location>
</feature>
<dbReference type="GO" id="GO:0000009">
    <property type="term" value="F:alpha-1,6-mannosyltransferase activity"/>
    <property type="evidence" value="ECO:0007669"/>
    <property type="project" value="InterPro"/>
</dbReference>
<keyword evidence="5" id="KW-0808">Transferase</keyword>
<dbReference type="EMBL" id="LCHU01000001">
    <property type="protein sequence ID" value="KKT42345.1"/>
    <property type="molecule type" value="Genomic_DNA"/>
</dbReference>
<name>A0A0G1H6D4_9BACT</name>
<comment type="subcellular location">
    <subcellularLocation>
        <location evidence="1">Endoplasmic reticulum membrane</location>
        <topology evidence="1">Multi-pass membrane protein</topology>
    </subcellularLocation>
</comment>
<comment type="pathway">
    <text evidence="2">Glycolipid biosynthesis; glycosylphosphatidylinositol-anchor biosynthesis.</text>
</comment>
<evidence type="ECO:0000256" key="1">
    <source>
        <dbReference type="ARBA" id="ARBA00004477"/>
    </source>
</evidence>
<reference evidence="11 12" key="1">
    <citation type="journal article" date="2015" name="Nature">
        <title>rRNA introns, odd ribosomes, and small enigmatic genomes across a large radiation of phyla.</title>
        <authorList>
            <person name="Brown C.T."/>
            <person name="Hug L.A."/>
            <person name="Thomas B.C."/>
            <person name="Sharon I."/>
            <person name="Castelle C.J."/>
            <person name="Singh A."/>
            <person name="Wilkins M.J."/>
            <person name="Williams K.H."/>
            <person name="Banfield J.F."/>
        </authorList>
    </citation>
    <scope>NUCLEOTIDE SEQUENCE [LARGE SCALE GENOMIC DNA]</scope>
</reference>
<feature type="transmembrane region" description="Helical" evidence="10">
    <location>
        <begin position="149"/>
        <end position="168"/>
    </location>
</feature>
<keyword evidence="8 10" id="KW-1133">Transmembrane helix</keyword>
<sequence>MKDLRRFINGSVFKLLILAALIKVFLFWWGYDNFNFNTYPAENWLTIWNRWDSKAYLTLAEEWYRAPSVDIGYRNFLSHFPPFYPAAILAVSLITGLSTFYSAVYVSFVSIILASYFLYKLVMLEFGDRNAAFYAVLLMNVYPTSYFTVAPYAESIYLFLAVASFYYLRKSSYAAAGLLGMCGILTRLQGIALYPSYVIYIIKKIPWYLLQTMPTCDLLLMPVSILSILKKIFSRWKAIFFLLLTPVLGVLIYLCINAAYYGGPAYFMEEYKTNIYSAKMLIVPGEEVFDSANKFLINSFTPVWDDQFMMTLGWGAVFTVTALFTVFLGVYQKIPLEYTAYSLSSIIFFASYSWGISNARYSLAAFPMFIVLSRIKDKTIVKLIAAVFFILLLYFTKIYTSGVWAF</sequence>
<evidence type="ECO:0000256" key="2">
    <source>
        <dbReference type="ARBA" id="ARBA00004687"/>
    </source>
</evidence>
<evidence type="ECO:0000256" key="4">
    <source>
        <dbReference type="ARBA" id="ARBA00022676"/>
    </source>
</evidence>
<protein>
    <recommendedName>
        <fullName evidence="13">Glycosyltransferase RgtA/B/C/D-like domain-containing protein</fullName>
    </recommendedName>
</protein>
<feature type="transmembrane region" description="Helical" evidence="10">
    <location>
        <begin position="208"/>
        <end position="229"/>
    </location>
</feature>
<dbReference type="PANTHER" id="PTHR12468">
    <property type="entry name" value="GPI MANNOSYLTRANSFERASE 2"/>
    <property type="match status" value="1"/>
</dbReference>
<evidence type="ECO:0000256" key="3">
    <source>
        <dbReference type="ARBA" id="ARBA00022502"/>
    </source>
</evidence>
<feature type="transmembrane region" description="Helical" evidence="10">
    <location>
        <begin position="379"/>
        <end position="396"/>
    </location>
</feature>
<dbReference type="InterPro" id="IPR007315">
    <property type="entry name" value="PIG-V/Gpi18"/>
</dbReference>
<comment type="caution">
    <text evidence="11">The sequence shown here is derived from an EMBL/GenBank/DDBJ whole genome shotgun (WGS) entry which is preliminary data.</text>
</comment>
<keyword evidence="4" id="KW-0328">Glycosyltransferase</keyword>
<keyword evidence="3" id="KW-0337">GPI-anchor biosynthesis</keyword>
<dbReference type="PANTHER" id="PTHR12468:SF2">
    <property type="entry name" value="GPI MANNOSYLTRANSFERASE 2"/>
    <property type="match status" value="1"/>
</dbReference>
<feature type="transmembrane region" description="Helical" evidence="10">
    <location>
        <begin position="308"/>
        <end position="331"/>
    </location>
</feature>
<evidence type="ECO:0000256" key="5">
    <source>
        <dbReference type="ARBA" id="ARBA00022679"/>
    </source>
</evidence>
<gene>
    <name evidence="11" type="ORF">UW30_C0001G0070</name>
</gene>